<name>A0A4Y2KJI3_ARAVE</name>
<comment type="caution">
    <text evidence="2">The sequence shown here is derived from an EMBL/GenBank/DDBJ whole genome shotgun (WGS) entry which is preliminary data.</text>
</comment>
<evidence type="ECO:0000256" key="1">
    <source>
        <dbReference type="SAM" id="MobiDB-lite"/>
    </source>
</evidence>
<dbReference type="OrthoDB" id="6776443at2759"/>
<dbReference type="EMBL" id="BGPR01004670">
    <property type="protein sequence ID" value="GBN02050.1"/>
    <property type="molecule type" value="Genomic_DNA"/>
</dbReference>
<proteinExistence type="predicted"/>
<feature type="compositionally biased region" description="Basic and acidic residues" evidence="1">
    <location>
        <begin position="1"/>
        <end position="13"/>
    </location>
</feature>
<keyword evidence="3" id="KW-1185">Reference proteome</keyword>
<dbReference type="AlphaFoldDB" id="A0A4Y2KJI3"/>
<dbReference type="Proteomes" id="UP000499080">
    <property type="component" value="Unassembled WGS sequence"/>
</dbReference>
<sequence>MCRAGCNREETPDHISQGCPRTHQRRIAPHNAVSNYIKRGLENRGYTVFDEPIYKTSVGNRKPDFVALKNKTAFVTDSQIVGESVDLKRANQRKISYCKDNDEMIDQIRRLHKVDEVSVLAATLNLRGCWSSRSVDDLITKTRMLTQNDLTVISTRVLIGTYSAFTLFNKSTWRSGVGA</sequence>
<gene>
    <name evidence="2" type="primary">pol_3439</name>
    <name evidence="2" type="ORF">AVEN_83829_1</name>
</gene>
<evidence type="ECO:0000313" key="3">
    <source>
        <dbReference type="Proteomes" id="UP000499080"/>
    </source>
</evidence>
<reference evidence="2 3" key="1">
    <citation type="journal article" date="2019" name="Sci. Rep.">
        <title>Orb-weaving spider Araneus ventricosus genome elucidates the spidroin gene catalogue.</title>
        <authorList>
            <person name="Kono N."/>
            <person name="Nakamura H."/>
            <person name="Ohtoshi R."/>
            <person name="Moran D.A.P."/>
            <person name="Shinohara A."/>
            <person name="Yoshida Y."/>
            <person name="Fujiwara M."/>
            <person name="Mori M."/>
            <person name="Tomita M."/>
            <person name="Arakawa K."/>
        </authorList>
    </citation>
    <scope>NUCLEOTIDE SEQUENCE [LARGE SCALE GENOMIC DNA]</scope>
</reference>
<feature type="region of interest" description="Disordered" evidence="1">
    <location>
        <begin position="1"/>
        <end position="20"/>
    </location>
</feature>
<organism evidence="2 3">
    <name type="scientific">Araneus ventricosus</name>
    <name type="common">Orbweaver spider</name>
    <name type="synonym">Epeira ventricosa</name>
    <dbReference type="NCBI Taxonomy" id="182803"/>
    <lineage>
        <taxon>Eukaryota</taxon>
        <taxon>Metazoa</taxon>
        <taxon>Ecdysozoa</taxon>
        <taxon>Arthropoda</taxon>
        <taxon>Chelicerata</taxon>
        <taxon>Arachnida</taxon>
        <taxon>Araneae</taxon>
        <taxon>Araneomorphae</taxon>
        <taxon>Entelegynae</taxon>
        <taxon>Araneoidea</taxon>
        <taxon>Araneidae</taxon>
        <taxon>Araneus</taxon>
    </lineage>
</organism>
<accession>A0A4Y2KJI3</accession>
<protein>
    <submittedName>
        <fullName evidence="2">Retrovirus-related Pol polyprotein from type-2 retrotransposable element R2DM</fullName>
    </submittedName>
</protein>
<evidence type="ECO:0000313" key="2">
    <source>
        <dbReference type="EMBL" id="GBN02050.1"/>
    </source>
</evidence>